<name>A0A0L0EZK7_9EUKA</name>
<evidence type="ECO:0000313" key="3">
    <source>
        <dbReference type="Proteomes" id="UP000054560"/>
    </source>
</evidence>
<feature type="non-terminal residue" evidence="2">
    <location>
        <position position="76"/>
    </location>
</feature>
<organism evidence="2 3">
    <name type="scientific">Sphaeroforma arctica JP610</name>
    <dbReference type="NCBI Taxonomy" id="667725"/>
    <lineage>
        <taxon>Eukaryota</taxon>
        <taxon>Ichthyosporea</taxon>
        <taxon>Ichthyophonida</taxon>
        <taxon>Sphaeroforma</taxon>
    </lineage>
</organism>
<evidence type="ECO:0000256" key="1">
    <source>
        <dbReference type="SAM" id="MobiDB-lite"/>
    </source>
</evidence>
<dbReference type="AlphaFoldDB" id="A0A0L0EZK7"/>
<dbReference type="Gene3D" id="3.40.250.10">
    <property type="entry name" value="Rhodanese-like domain"/>
    <property type="match status" value="1"/>
</dbReference>
<dbReference type="Proteomes" id="UP000054560">
    <property type="component" value="Unassembled WGS sequence"/>
</dbReference>
<accession>A0A0L0EZK7</accession>
<proteinExistence type="predicted"/>
<sequence length="76" mass="8475">MVRSKQDIIDNCSAEAPFTIGDARAPAGRFNGTLPEPRAGMPNGHMPHSKCLPWNNMMQTDEKTHIMTLRPVDELK</sequence>
<dbReference type="EMBL" id="KQ253131">
    <property type="protein sequence ID" value="KNC69836.1"/>
    <property type="molecule type" value="Genomic_DNA"/>
</dbReference>
<protein>
    <submittedName>
        <fullName evidence="2">Uncharacterized protein</fullName>
    </submittedName>
</protein>
<keyword evidence="3" id="KW-1185">Reference proteome</keyword>
<dbReference type="RefSeq" id="XP_014143738.1">
    <property type="nucleotide sequence ID" value="XM_014288263.1"/>
</dbReference>
<dbReference type="OrthoDB" id="270167at2759"/>
<evidence type="ECO:0000313" key="2">
    <source>
        <dbReference type="EMBL" id="KNC69836.1"/>
    </source>
</evidence>
<dbReference type="SUPFAM" id="SSF52821">
    <property type="entry name" value="Rhodanese/Cell cycle control phosphatase"/>
    <property type="match status" value="1"/>
</dbReference>
<dbReference type="GeneID" id="25918154"/>
<reference evidence="2 3" key="1">
    <citation type="submission" date="2011-02" db="EMBL/GenBank/DDBJ databases">
        <title>The Genome Sequence of Sphaeroforma arctica JP610.</title>
        <authorList>
            <consortium name="The Broad Institute Genome Sequencing Platform"/>
            <person name="Russ C."/>
            <person name="Cuomo C."/>
            <person name="Young S.K."/>
            <person name="Zeng Q."/>
            <person name="Gargeya S."/>
            <person name="Alvarado L."/>
            <person name="Berlin A."/>
            <person name="Chapman S.B."/>
            <person name="Chen Z."/>
            <person name="Freedman E."/>
            <person name="Gellesch M."/>
            <person name="Goldberg J."/>
            <person name="Griggs A."/>
            <person name="Gujja S."/>
            <person name="Heilman E."/>
            <person name="Heiman D."/>
            <person name="Howarth C."/>
            <person name="Mehta T."/>
            <person name="Neiman D."/>
            <person name="Pearson M."/>
            <person name="Roberts A."/>
            <person name="Saif S."/>
            <person name="Shea T."/>
            <person name="Shenoy N."/>
            <person name="Sisk P."/>
            <person name="Stolte C."/>
            <person name="Sykes S."/>
            <person name="White J."/>
            <person name="Yandava C."/>
            <person name="Burger G."/>
            <person name="Gray M.W."/>
            <person name="Holland P.W.H."/>
            <person name="King N."/>
            <person name="Lang F.B.F."/>
            <person name="Roger A.J."/>
            <person name="Ruiz-Trillo I."/>
            <person name="Haas B."/>
            <person name="Nusbaum C."/>
            <person name="Birren B."/>
        </authorList>
    </citation>
    <scope>NUCLEOTIDE SEQUENCE [LARGE SCALE GENOMIC DNA]</scope>
    <source>
        <strain evidence="2 3">JP610</strain>
    </source>
</reference>
<feature type="region of interest" description="Disordered" evidence="1">
    <location>
        <begin position="20"/>
        <end position="50"/>
    </location>
</feature>
<dbReference type="STRING" id="667725.A0A0L0EZK7"/>
<dbReference type="InterPro" id="IPR036873">
    <property type="entry name" value="Rhodanese-like_dom_sf"/>
</dbReference>
<gene>
    <name evidence="2" type="ORF">SARC_17650</name>
</gene>